<evidence type="ECO:0000259" key="5">
    <source>
        <dbReference type="SMART" id="SM00709"/>
    </source>
</evidence>
<name>A0ABM1M1T1_NICVS</name>
<evidence type="ECO:0000313" key="7">
    <source>
        <dbReference type="RefSeq" id="XP_017768531.1"/>
    </source>
</evidence>
<dbReference type="InterPro" id="IPR040141">
    <property type="entry name" value="ZPR1"/>
</dbReference>
<dbReference type="GeneID" id="108556778"/>
<proteinExistence type="inferred from homology"/>
<dbReference type="InterPro" id="IPR056180">
    <property type="entry name" value="ZPR1_jr_dom"/>
</dbReference>
<gene>
    <name evidence="7" type="primary">LOC108556778</name>
</gene>
<keyword evidence="6" id="KW-1185">Reference proteome</keyword>
<dbReference type="Gene3D" id="2.60.120.1040">
    <property type="entry name" value="ZPR1, A/B domain"/>
    <property type="match status" value="2"/>
</dbReference>
<comment type="similarity">
    <text evidence="1">Belongs to the ZPR1 family.</text>
</comment>
<dbReference type="RefSeq" id="XP_017768531.1">
    <property type="nucleotide sequence ID" value="XM_017913042.1"/>
</dbReference>
<dbReference type="InterPro" id="IPR004457">
    <property type="entry name" value="Znf_ZPR1"/>
</dbReference>
<protein>
    <submittedName>
        <fullName evidence="7">Zinc finger protein ZPR1</fullName>
    </submittedName>
</protein>
<dbReference type="Pfam" id="PF22794">
    <property type="entry name" value="jr-ZPR1"/>
    <property type="match status" value="2"/>
</dbReference>
<feature type="domain" description="Zinc finger ZPR1-type" evidence="5">
    <location>
        <begin position="256"/>
        <end position="417"/>
    </location>
</feature>
<sequence length="455" mass="51469">MDNNYTTEEKKRPIFRDLNADDPDPEATIIESLCMNCHADGSTRLLLTRIPHYREVVIMSFSCERCGYQNNEIQSGGQVAEKGIRLKLSVEKTDDLNRQVVKSDFTSVKIVELDFEIPAKSQKGEVTTVEGIIDRSVQGLEQDQVLRRIQHPEAAQQIDEFVARLKALKMLETHFTLILEDITGNSFIENPNAPYKDASCVAEYFIREKEQNHELGLYTDEEIGDSDVQKDAILHPIKEDEFPLEDLQGEVMQFQTNCNNCGAPCETNMKMTNIPHFKEVVIMATVCETCGNRTNEVKSGGGIEAKGLRIEIDVKSKDDFSRDLLKSETCSLSIPQLDLEVGSYALGGRFTTVEGLLVAVRDQLSDSRHSHMIGDSQDPEKRDQMAKFMARFQKVLDGEDECTLVLDDPAGNSYIQSLDDVDDTKPDDRLRIVHYERSHDQNEELGLNDMKTENY</sequence>
<dbReference type="PANTHER" id="PTHR10876">
    <property type="entry name" value="ZINC FINGER PROTEIN ZPR1"/>
    <property type="match status" value="1"/>
</dbReference>
<evidence type="ECO:0000256" key="2">
    <source>
        <dbReference type="ARBA" id="ARBA00022723"/>
    </source>
</evidence>
<keyword evidence="3" id="KW-0863">Zinc-finger</keyword>
<feature type="domain" description="Zinc finger ZPR1-type" evidence="5">
    <location>
        <begin position="32"/>
        <end position="190"/>
    </location>
</feature>
<dbReference type="Pfam" id="PF03367">
    <property type="entry name" value="Zn_ribbon_ZPR1"/>
    <property type="match status" value="2"/>
</dbReference>
<evidence type="ECO:0000256" key="4">
    <source>
        <dbReference type="ARBA" id="ARBA00022833"/>
    </source>
</evidence>
<accession>A0ABM1M1T1</accession>
<evidence type="ECO:0000256" key="3">
    <source>
        <dbReference type="ARBA" id="ARBA00022771"/>
    </source>
</evidence>
<organism evidence="6 7">
    <name type="scientific">Nicrophorus vespilloides</name>
    <name type="common">Boreal carrion beetle</name>
    <dbReference type="NCBI Taxonomy" id="110193"/>
    <lineage>
        <taxon>Eukaryota</taxon>
        <taxon>Metazoa</taxon>
        <taxon>Ecdysozoa</taxon>
        <taxon>Arthropoda</taxon>
        <taxon>Hexapoda</taxon>
        <taxon>Insecta</taxon>
        <taxon>Pterygota</taxon>
        <taxon>Neoptera</taxon>
        <taxon>Endopterygota</taxon>
        <taxon>Coleoptera</taxon>
        <taxon>Polyphaga</taxon>
        <taxon>Staphyliniformia</taxon>
        <taxon>Silphidae</taxon>
        <taxon>Nicrophorinae</taxon>
        <taxon>Nicrophorus</taxon>
    </lineage>
</organism>
<dbReference type="PANTHER" id="PTHR10876:SF0">
    <property type="entry name" value="ZINC FINGER PROTEIN ZPR1"/>
    <property type="match status" value="1"/>
</dbReference>
<keyword evidence="4" id="KW-0862">Zinc</keyword>
<evidence type="ECO:0000313" key="6">
    <source>
        <dbReference type="Proteomes" id="UP000695000"/>
    </source>
</evidence>
<dbReference type="InterPro" id="IPR042452">
    <property type="entry name" value="ZPR1_Znf1/2"/>
</dbReference>
<dbReference type="SMART" id="SM00709">
    <property type="entry name" value="Zpr1"/>
    <property type="match status" value="2"/>
</dbReference>
<dbReference type="Gene3D" id="2.20.25.420">
    <property type="entry name" value="ZPR1, zinc finger domain"/>
    <property type="match status" value="2"/>
</dbReference>
<keyword evidence="2" id="KW-0479">Metal-binding</keyword>
<evidence type="ECO:0000256" key="1">
    <source>
        <dbReference type="ARBA" id="ARBA00008354"/>
    </source>
</evidence>
<dbReference type="NCBIfam" id="TIGR00310">
    <property type="entry name" value="ZPR1_znf"/>
    <property type="match status" value="2"/>
</dbReference>
<dbReference type="InterPro" id="IPR042451">
    <property type="entry name" value="ZPR1_A/B_dom"/>
</dbReference>
<dbReference type="Proteomes" id="UP000695000">
    <property type="component" value="Unplaced"/>
</dbReference>
<reference evidence="7" key="1">
    <citation type="submission" date="2025-08" db="UniProtKB">
        <authorList>
            <consortium name="RefSeq"/>
        </authorList>
    </citation>
    <scope>IDENTIFICATION</scope>
    <source>
        <tissue evidence="7">Whole Larva</tissue>
    </source>
</reference>